<dbReference type="PRINTS" id="PR00081">
    <property type="entry name" value="GDHRDH"/>
</dbReference>
<dbReference type="InterPro" id="IPR002347">
    <property type="entry name" value="SDR_fam"/>
</dbReference>
<evidence type="ECO:0000313" key="2">
    <source>
        <dbReference type="Proteomes" id="UP000065151"/>
    </source>
</evidence>
<organism evidence="1">
    <name type="scientific">Pseudarthrobacter sulfonivorans</name>
    <dbReference type="NCBI Taxonomy" id="121292"/>
    <lineage>
        <taxon>Bacteria</taxon>
        <taxon>Bacillati</taxon>
        <taxon>Actinomycetota</taxon>
        <taxon>Actinomycetes</taxon>
        <taxon>Micrococcales</taxon>
        <taxon>Micrococcaceae</taxon>
        <taxon>Pseudarthrobacter</taxon>
    </lineage>
</organism>
<dbReference type="InterPro" id="IPR052184">
    <property type="entry name" value="SDR_enzymes"/>
</dbReference>
<evidence type="ECO:0000313" key="1">
    <source>
        <dbReference type="EMBL" id="ALV41831.1"/>
    </source>
</evidence>
<dbReference type="Pfam" id="PF00106">
    <property type="entry name" value="adh_short"/>
    <property type="match status" value="1"/>
</dbReference>
<dbReference type="EMBL" id="CP013747">
    <property type="protein sequence ID" value="ALV41831.1"/>
    <property type="molecule type" value="Genomic_DNA"/>
</dbReference>
<reference evidence="1 2" key="1">
    <citation type="submission" date="2015-12" db="EMBL/GenBank/DDBJ databases">
        <authorList>
            <person name="Shamseldin A."/>
            <person name="Moawad H."/>
            <person name="Abd El-Rahim W.M."/>
            <person name="Sadowsky M.J."/>
        </authorList>
    </citation>
    <scope>NUCLEOTIDE SEQUENCE [LARGE SCALE GENOMIC DNA]</scope>
    <source>
        <strain evidence="1 2">Ar51</strain>
    </source>
</reference>
<protein>
    <submittedName>
        <fullName evidence="1">Short-chain dehydrogenase</fullName>
    </submittedName>
</protein>
<sequence>MKKLAVVTGANRGLGLSLVNEFSEGGWSVIALTRSREPDAVAAPSDVVTVRHDVRSNDASELLDVLDGRPVDLLINNAAQGAPHGELGSIPAEGVLNAVDVNAAGPLRLVQFLLPNLLAAPDPIVVNVTSRLGSLSAQASGTFADLSTSYAYKMSKAAQNMLTIALAQDLQGRVRCWAVHPGKLATDMGQADASKDPRTAAAQLRELVDSGDRTSPRFCSLGERDLPW</sequence>
<dbReference type="Gene3D" id="3.40.50.720">
    <property type="entry name" value="NAD(P)-binding Rossmann-like Domain"/>
    <property type="match status" value="1"/>
</dbReference>
<dbReference type="InterPro" id="IPR036291">
    <property type="entry name" value="NAD(P)-bd_dom_sf"/>
</dbReference>
<name>A0A0U3FSE8_9MICC</name>
<dbReference type="SUPFAM" id="SSF51735">
    <property type="entry name" value="NAD(P)-binding Rossmann-fold domains"/>
    <property type="match status" value="1"/>
</dbReference>
<dbReference type="KEGG" id="psul:AU252_12235"/>
<dbReference type="RefSeq" id="WP_058930955.1">
    <property type="nucleotide sequence ID" value="NZ_CP013747.1"/>
</dbReference>
<dbReference type="PANTHER" id="PTHR45458:SF1">
    <property type="entry name" value="SHORT CHAIN DEHYDROGENASE"/>
    <property type="match status" value="1"/>
</dbReference>
<dbReference type="AlphaFoldDB" id="A0A0U3FSE8"/>
<gene>
    <name evidence="1" type="ORF">AU252_12235</name>
</gene>
<dbReference type="STRING" id="121292.AU252_12235"/>
<dbReference type="PANTHER" id="PTHR45458">
    <property type="entry name" value="SHORT-CHAIN DEHYDROGENASE/REDUCTASE SDR"/>
    <property type="match status" value="1"/>
</dbReference>
<dbReference type="Proteomes" id="UP000065151">
    <property type="component" value="Chromosome"/>
</dbReference>
<accession>A0A0U3FSE8</accession>
<dbReference type="GO" id="GO:0016616">
    <property type="term" value="F:oxidoreductase activity, acting on the CH-OH group of donors, NAD or NADP as acceptor"/>
    <property type="evidence" value="ECO:0007669"/>
    <property type="project" value="TreeGrafter"/>
</dbReference>
<proteinExistence type="predicted"/>